<dbReference type="InterPro" id="IPR051044">
    <property type="entry name" value="MAG_DAG_Lipase"/>
</dbReference>
<keyword evidence="3" id="KW-1185">Reference proteome</keyword>
<dbReference type="InterPro" id="IPR022742">
    <property type="entry name" value="Hydrolase_4"/>
</dbReference>
<dbReference type="PATRIC" id="fig|1231392.3.peg.87"/>
<dbReference type="OrthoDB" id="9788260at2"/>
<dbReference type="EMBL" id="AMGO01000001">
    <property type="protein sequence ID" value="EKE45860.1"/>
    <property type="molecule type" value="Genomic_DNA"/>
</dbReference>
<dbReference type="InterPro" id="IPR029058">
    <property type="entry name" value="AB_hydrolase_fold"/>
</dbReference>
<proteinExistence type="predicted"/>
<accession>K2IA65</accession>
<reference evidence="2 3" key="1">
    <citation type="journal article" date="2012" name="J. Bacteriol.">
        <title>Draft Genome Sequence of Oceaniovalibus guishaninsula JLT2003T.</title>
        <authorList>
            <person name="Tang K."/>
            <person name="Liu K."/>
            <person name="Jiao N."/>
        </authorList>
    </citation>
    <scope>NUCLEOTIDE SEQUENCE [LARGE SCALE GENOMIC DNA]</scope>
    <source>
        <strain evidence="2 3">JLT2003</strain>
    </source>
</reference>
<dbReference type="Proteomes" id="UP000006765">
    <property type="component" value="Unassembled WGS sequence"/>
</dbReference>
<organism evidence="2 3">
    <name type="scientific">Oceaniovalibus guishaninsula JLT2003</name>
    <dbReference type="NCBI Taxonomy" id="1231392"/>
    <lineage>
        <taxon>Bacteria</taxon>
        <taxon>Pseudomonadati</taxon>
        <taxon>Pseudomonadota</taxon>
        <taxon>Alphaproteobacteria</taxon>
        <taxon>Rhodobacterales</taxon>
        <taxon>Roseobacteraceae</taxon>
        <taxon>Oceaniovalibus</taxon>
    </lineage>
</organism>
<dbReference type="eggNOG" id="COG2267">
    <property type="taxonomic scope" value="Bacteria"/>
</dbReference>
<dbReference type="PANTHER" id="PTHR11614">
    <property type="entry name" value="PHOSPHOLIPASE-RELATED"/>
    <property type="match status" value="1"/>
</dbReference>
<evidence type="ECO:0000313" key="3">
    <source>
        <dbReference type="Proteomes" id="UP000006765"/>
    </source>
</evidence>
<dbReference type="Pfam" id="PF12146">
    <property type="entry name" value="Hydrolase_4"/>
    <property type="match status" value="1"/>
</dbReference>
<sequence>MTLPDPAPFHADVADGPPGGAAHWLRTADGLRLRVTHWRPDDARGTVLLFPGRTEYAEKYGPVAETLGRDGWAVMAIDWRGQGLSDRILDDPLGGHVLQFTDYQIDVAAMLGAARRLGLPRPWHLLAHSMGGAIGLRALDGGLPVDSATFSAPMWGIRLAAGIRPFAWSLSWAARHLRLDHHYAPGTSGAPYPDADRFAANMLTHDPDRFAWMTAQVERHPELALGGPSLRWLNEALRDGRRLAMLPSPRLPCLTFLGGQDMIVDPDPIRQRMAHWPGGRLIEHPRSRHEPMMECPPIRDAVFDAIRAHLESTGAH</sequence>
<dbReference type="RefSeq" id="WP_007425239.1">
    <property type="nucleotide sequence ID" value="NZ_AMGO01000001.1"/>
</dbReference>
<comment type="caution">
    <text evidence="2">The sequence shown here is derived from an EMBL/GenBank/DDBJ whole genome shotgun (WGS) entry which is preliminary data.</text>
</comment>
<dbReference type="STRING" id="1231392.OCGS_0086"/>
<dbReference type="AlphaFoldDB" id="K2IA65"/>
<protein>
    <submittedName>
        <fullName evidence="2">Putative Esterase/lipase/thioesterase</fullName>
    </submittedName>
</protein>
<dbReference type="Gene3D" id="3.40.50.1820">
    <property type="entry name" value="alpha/beta hydrolase"/>
    <property type="match status" value="1"/>
</dbReference>
<dbReference type="SUPFAM" id="SSF53474">
    <property type="entry name" value="alpha/beta-Hydrolases"/>
    <property type="match status" value="1"/>
</dbReference>
<evidence type="ECO:0000313" key="2">
    <source>
        <dbReference type="EMBL" id="EKE45860.1"/>
    </source>
</evidence>
<gene>
    <name evidence="2" type="ORF">OCGS_0086</name>
</gene>
<feature type="domain" description="Serine aminopeptidase S33" evidence="1">
    <location>
        <begin position="42"/>
        <end position="294"/>
    </location>
</feature>
<name>K2IA65_9RHOB</name>
<evidence type="ECO:0000259" key="1">
    <source>
        <dbReference type="Pfam" id="PF12146"/>
    </source>
</evidence>